<proteinExistence type="inferred from homology"/>
<evidence type="ECO:0000256" key="2">
    <source>
        <dbReference type="ARBA" id="ARBA00022679"/>
    </source>
</evidence>
<evidence type="ECO:0000313" key="16">
    <source>
        <dbReference type="Proteomes" id="UP000294343"/>
    </source>
</evidence>
<dbReference type="InterPro" id="IPR050238">
    <property type="entry name" value="DNA_Rep/Repair_Clamp_Loader"/>
</dbReference>
<keyword evidence="8 13" id="KW-0067">ATP-binding</keyword>
<sequence>MSYQVLARKWRPQVFTDVVGQEHVLIVLKNSLSLERIHHAYLFSGASGIGKTTIARLLAKSLNCESGITSNPCRVCEQCRDIAEGFCLDLIEIDAASRTKVEDIRDLLENVQYTPSRSRFKIYLIDEVHMLSRHSFNALLKTLEEPPSHVKFILATTDPQKLPLTILSRCLHLHLTVLNSDQICMQLKHVLQTENIYAEPGAIKMLAQAAHGSMRNSLSLADQAIVMGKGSVTIDSVSNMLSILDDQYAMSLIERMVHSDGVEVMELLEKVAMYGGDWDGLLIVMLGFLHRIAIIQLLPDAISKDRTTIDYRLQALARTLPPTDLQLYYQILLVGRKELKFAPNQRMGVEMTLLRALAFQPEDFKEEERTHNLVVQDRSSSERPIEKLVHASVDLEKKNIKKTVFKDFQGNNNNLYSSKNSISHQQSMQVPKNHNLLIKSAPLVNIERDSKRKDCKYITKSHQETVPIADLKKKHYYLHRMILQTI</sequence>
<keyword evidence="4 13" id="KW-0235">DNA replication</keyword>
<comment type="function">
    <text evidence="11 13">DNA polymerase III is a complex, multichain enzyme responsible for most of the replicative synthesis in bacteria. This DNA polymerase also exhibits 3' to 5' exonuclease activity.</text>
</comment>
<dbReference type="GO" id="GO:0009360">
    <property type="term" value="C:DNA polymerase III complex"/>
    <property type="evidence" value="ECO:0007669"/>
    <property type="project" value="InterPro"/>
</dbReference>
<dbReference type="SMART" id="SM00382">
    <property type="entry name" value="AAA"/>
    <property type="match status" value="1"/>
</dbReference>
<dbReference type="NCBIfam" id="NF005942">
    <property type="entry name" value="PRK07994.1"/>
    <property type="match status" value="1"/>
</dbReference>
<evidence type="ECO:0000256" key="6">
    <source>
        <dbReference type="ARBA" id="ARBA00022741"/>
    </source>
</evidence>
<dbReference type="GO" id="GO:0005524">
    <property type="term" value="F:ATP binding"/>
    <property type="evidence" value="ECO:0007669"/>
    <property type="project" value="UniProtKB-KW"/>
</dbReference>
<feature type="domain" description="AAA+ ATPase" evidence="14">
    <location>
        <begin position="37"/>
        <end position="178"/>
    </location>
</feature>
<dbReference type="Gene3D" id="1.20.272.10">
    <property type="match status" value="1"/>
</dbReference>
<dbReference type="InterPro" id="IPR027417">
    <property type="entry name" value="P-loop_NTPase"/>
</dbReference>
<evidence type="ECO:0000256" key="8">
    <source>
        <dbReference type="ARBA" id="ARBA00022840"/>
    </source>
</evidence>
<dbReference type="GO" id="GO:0003887">
    <property type="term" value="F:DNA-directed DNA polymerase activity"/>
    <property type="evidence" value="ECO:0007669"/>
    <property type="project" value="UniProtKB-KW"/>
</dbReference>
<dbReference type="InterPro" id="IPR022754">
    <property type="entry name" value="DNA_pol_III_gamma-3"/>
</dbReference>
<dbReference type="CDD" id="cd00009">
    <property type="entry name" value="AAA"/>
    <property type="match status" value="1"/>
</dbReference>
<keyword evidence="6 13" id="KW-0547">Nucleotide-binding</keyword>
<dbReference type="NCBIfam" id="TIGR02397">
    <property type="entry name" value="dnaX_nterm"/>
    <property type="match status" value="1"/>
</dbReference>
<keyword evidence="2 13" id="KW-0808">Transferase</keyword>
<comment type="similarity">
    <text evidence="1 13">Belongs to the DnaX/STICHEL family.</text>
</comment>
<dbReference type="Gene3D" id="1.10.8.60">
    <property type="match status" value="1"/>
</dbReference>
<accession>A0A451DGL0</accession>
<dbReference type="PRINTS" id="PR00300">
    <property type="entry name" value="CLPPROTEASEA"/>
</dbReference>
<dbReference type="Pfam" id="PF22608">
    <property type="entry name" value="DNAX_ATPase_lid"/>
    <property type="match status" value="1"/>
</dbReference>
<dbReference type="PANTHER" id="PTHR11669">
    <property type="entry name" value="REPLICATION FACTOR C / DNA POLYMERASE III GAMMA-TAU SUBUNIT"/>
    <property type="match status" value="1"/>
</dbReference>
<keyword evidence="9 13" id="KW-0239">DNA-directed DNA polymerase</keyword>
<dbReference type="Proteomes" id="UP000294343">
    <property type="component" value="Chromosome"/>
</dbReference>
<dbReference type="OrthoDB" id="9810148at2"/>
<dbReference type="SUPFAM" id="SSF48019">
    <property type="entry name" value="post-AAA+ oligomerization domain-like"/>
    <property type="match status" value="1"/>
</dbReference>
<dbReference type="FunFam" id="1.20.272.10:FF:000003">
    <property type="entry name" value="DNA polymerase III subunit gamma/tau"/>
    <property type="match status" value="1"/>
</dbReference>
<dbReference type="EMBL" id="LR217730">
    <property type="protein sequence ID" value="VFP85765.1"/>
    <property type="molecule type" value="Genomic_DNA"/>
</dbReference>
<evidence type="ECO:0000256" key="12">
    <source>
        <dbReference type="ARBA" id="ARBA00049244"/>
    </source>
</evidence>
<evidence type="ECO:0000256" key="9">
    <source>
        <dbReference type="ARBA" id="ARBA00022932"/>
    </source>
</evidence>
<keyword evidence="7" id="KW-0862">Zinc</keyword>
<dbReference type="GO" id="GO:0006261">
    <property type="term" value="P:DNA-templated DNA replication"/>
    <property type="evidence" value="ECO:0007669"/>
    <property type="project" value="TreeGrafter"/>
</dbReference>
<evidence type="ECO:0000259" key="14">
    <source>
        <dbReference type="SMART" id="SM00382"/>
    </source>
</evidence>
<evidence type="ECO:0000256" key="1">
    <source>
        <dbReference type="ARBA" id="ARBA00006360"/>
    </source>
</evidence>
<dbReference type="Gene3D" id="3.40.50.300">
    <property type="entry name" value="P-loop containing nucleotide triphosphate hydrolases"/>
    <property type="match status" value="1"/>
</dbReference>
<dbReference type="RefSeq" id="WP_157988957.1">
    <property type="nucleotide sequence ID" value="NZ_LR217730.1"/>
</dbReference>
<dbReference type="SUPFAM" id="SSF52540">
    <property type="entry name" value="P-loop containing nucleoside triphosphate hydrolases"/>
    <property type="match status" value="1"/>
</dbReference>
<dbReference type="CDD" id="cd18137">
    <property type="entry name" value="HLD_clamp_pol_III_gamma_tau"/>
    <property type="match status" value="1"/>
</dbReference>
<dbReference type="InterPro" id="IPR001270">
    <property type="entry name" value="ClpA/B"/>
</dbReference>
<dbReference type="GO" id="GO:0003677">
    <property type="term" value="F:DNA binding"/>
    <property type="evidence" value="ECO:0007669"/>
    <property type="project" value="InterPro"/>
</dbReference>
<dbReference type="Pfam" id="PF13177">
    <property type="entry name" value="DNA_pol3_delta2"/>
    <property type="match status" value="1"/>
</dbReference>
<comment type="catalytic activity">
    <reaction evidence="12 13">
        <text>DNA(n) + a 2'-deoxyribonucleoside 5'-triphosphate = DNA(n+1) + diphosphate</text>
        <dbReference type="Rhea" id="RHEA:22508"/>
        <dbReference type="Rhea" id="RHEA-COMP:17339"/>
        <dbReference type="Rhea" id="RHEA-COMP:17340"/>
        <dbReference type="ChEBI" id="CHEBI:33019"/>
        <dbReference type="ChEBI" id="CHEBI:61560"/>
        <dbReference type="ChEBI" id="CHEBI:173112"/>
        <dbReference type="EC" id="2.7.7.7"/>
    </reaction>
</comment>
<evidence type="ECO:0000256" key="13">
    <source>
        <dbReference type="RuleBase" id="RU364063"/>
    </source>
</evidence>
<dbReference type="InterPro" id="IPR008921">
    <property type="entry name" value="DNA_pol3_clamp-load_cplx_C"/>
</dbReference>
<evidence type="ECO:0000256" key="5">
    <source>
        <dbReference type="ARBA" id="ARBA00022723"/>
    </source>
</evidence>
<evidence type="ECO:0000256" key="10">
    <source>
        <dbReference type="ARBA" id="ARBA00026073"/>
    </source>
</evidence>
<dbReference type="PANTHER" id="PTHR11669:SF0">
    <property type="entry name" value="PROTEIN STICHEL-LIKE 2"/>
    <property type="match status" value="1"/>
</dbReference>
<gene>
    <name evidence="13 15" type="primary">dnaX</name>
    <name evidence="15" type="ORF">ERCIPSPA2889_127A</name>
</gene>
<dbReference type="InterPro" id="IPR003593">
    <property type="entry name" value="AAA+_ATPase"/>
</dbReference>
<evidence type="ECO:0000256" key="4">
    <source>
        <dbReference type="ARBA" id="ARBA00022705"/>
    </source>
</evidence>
<dbReference type="EC" id="2.7.7.7" evidence="13"/>
<comment type="subunit">
    <text evidence="10 13">DNA polymerase III contains a core (composed of alpha, epsilon and theta chains) that associates with a tau subunit. This core dimerizes to form the POLIII' complex. PolIII' associates with the gamma complex (composed of gamma, delta, delta', psi and chi chains) and with the beta chain to form the complete DNA polymerase III complex.</text>
</comment>
<evidence type="ECO:0000313" key="15">
    <source>
        <dbReference type="EMBL" id="VFP85765.1"/>
    </source>
</evidence>
<organism evidence="15 16">
    <name type="scientific">Candidatus Erwinia haradaeae</name>
    <dbReference type="NCBI Taxonomy" id="1922217"/>
    <lineage>
        <taxon>Bacteria</taxon>
        <taxon>Pseudomonadati</taxon>
        <taxon>Pseudomonadota</taxon>
        <taxon>Gammaproteobacteria</taxon>
        <taxon>Enterobacterales</taxon>
        <taxon>Erwiniaceae</taxon>
        <taxon>Erwinia</taxon>
    </lineage>
</organism>
<dbReference type="NCBIfam" id="NF004046">
    <property type="entry name" value="PRK05563.1"/>
    <property type="match status" value="1"/>
</dbReference>
<dbReference type="InterPro" id="IPR045085">
    <property type="entry name" value="HLD_clamp_pol_III_gamma_tau"/>
</dbReference>
<evidence type="ECO:0000256" key="7">
    <source>
        <dbReference type="ARBA" id="ARBA00022833"/>
    </source>
</evidence>
<evidence type="ECO:0000256" key="11">
    <source>
        <dbReference type="ARBA" id="ARBA00037724"/>
    </source>
</evidence>
<dbReference type="FunFam" id="1.10.8.60:FF:000013">
    <property type="entry name" value="DNA polymerase III subunit gamma/tau"/>
    <property type="match status" value="1"/>
</dbReference>
<name>A0A451DGL0_9GAMM</name>
<dbReference type="GO" id="GO:0046872">
    <property type="term" value="F:metal ion binding"/>
    <property type="evidence" value="ECO:0007669"/>
    <property type="project" value="UniProtKB-KW"/>
</dbReference>
<protein>
    <recommendedName>
        <fullName evidence="13">DNA polymerase III subunit gamma/tau</fullName>
        <ecNumber evidence="13">2.7.7.7</ecNumber>
    </recommendedName>
</protein>
<dbReference type="InterPro" id="IPR012763">
    <property type="entry name" value="DNA_pol_III_sug/sutau_N"/>
</dbReference>
<keyword evidence="5" id="KW-0479">Metal-binding</keyword>
<dbReference type="Pfam" id="PF12169">
    <property type="entry name" value="DNA_pol3_gamma3"/>
    <property type="match status" value="1"/>
</dbReference>
<keyword evidence="3 13" id="KW-0548">Nucleotidyltransferase</keyword>
<evidence type="ECO:0000256" key="3">
    <source>
        <dbReference type="ARBA" id="ARBA00022695"/>
    </source>
</evidence>
<dbReference type="AlphaFoldDB" id="A0A451DGL0"/>
<dbReference type="FunFam" id="3.40.50.300:FF:000014">
    <property type="entry name" value="DNA polymerase III subunit gamma/tau"/>
    <property type="match status" value="1"/>
</dbReference>
<reference evidence="15 16" key="1">
    <citation type="submission" date="2019-02" db="EMBL/GenBank/DDBJ databases">
        <authorList>
            <person name="Manzano-Marin A."/>
            <person name="Manzano-Marin A."/>
        </authorList>
    </citation>
    <scope>NUCLEOTIDE SEQUENCE [LARGE SCALE GENOMIC DNA]</scope>
    <source>
        <strain evidence="15 16">ErCipseudotsugae</strain>
    </source>
</reference>